<name>A0AA97AQ17_9CYAN</name>
<comment type="similarity">
    <text evidence="9">Belongs to the anthranilate phosphoribosyltransferase family.</text>
</comment>
<dbReference type="GO" id="GO:0005829">
    <property type="term" value="C:cytosol"/>
    <property type="evidence" value="ECO:0007669"/>
    <property type="project" value="TreeGrafter"/>
</dbReference>
<dbReference type="NCBIfam" id="TIGR01245">
    <property type="entry name" value="trpD"/>
    <property type="match status" value="1"/>
</dbReference>
<keyword evidence="4 9" id="KW-0808">Transferase</keyword>
<accession>A0AA97AQ17</accession>
<dbReference type="AlphaFoldDB" id="A0AA97AQ17"/>
<gene>
    <name evidence="9 12" type="primary">trpD</name>
    <name evidence="12" type="ORF">HJG54_07320</name>
</gene>
<dbReference type="Pfam" id="PF00591">
    <property type="entry name" value="Glycos_transf_3"/>
    <property type="match status" value="1"/>
</dbReference>
<evidence type="ECO:0000256" key="3">
    <source>
        <dbReference type="ARBA" id="ARBA00022676"/>
    </source>
</evidence>
<feature type="binding site" evidence="9">
    <location>
        <position position="103"/>
    </location>
    <ligand>
        <name>anthranilate</name>
        <dbReference type="ChEBI" id="CHEBI:16567"/>
        <label>1</label>
    </ligand>
</feature>
<dbReference type="InterPro" id="IPR017459">
    <property type="entry name" value="Glycosyl_Trfase_fam3_N_dom"/>
</dbReference>
<organism evidence="12">
    <name type="scientific">Leptolyngbya sp. NK1-12</name>
    <dbReference type="NCBI Taxonomy" id="2547451"/>
    <lineage>
        <taxon>Bacteria</taxon>
        <taxon>Bacillati</taxon>
        <taxon>Cyanobacteriota</taxon>
        <taxon>Cyanophyceae</taxon>
        <taxon>Leptolyngbyales</taxon>
        <taxon>Leptolyngbyaceae</taxon>
        <taxon>Leptolyngbya group</taxon>
        <taxon>Leptolyngbya</taxon>
    </lineage>
</organism>
<dbReference type="Gene3D" id="1.20.970.10">
    <property type="entry name" value="Transferase, Pyrimidine Nucleoside Phosphorylase, Chain C"/>
    <property type="match status" value="1"/>
</dbReference>
<feature type="binding site" evidence="9">
    <location>
        <position position="248"/>
    </location>
    <ligand>
        <name>Mg(2+)</name>
        <dbReference type="ChEBI" id="CHEBI:18420"/>
        <label>2</label>
    </ligand>
</feature>
<dbReference type="GO" id="GO:0000162">
    <property type="term" value="P:L-tryptophan biosynthetic process"/>
    <property type="evidence" value="ECO:0007669"/>
    <property type="project" value="UniProtKB-UniRule"/>
</dbReference>
<comment type="caution">
    <text evidence="9">Lacks conserved residue(s) required for the propagation of feature annotation.</text>
</comment>
<dbReference type="HAMAP" id="MF_00211">
    <property type="entry name" value="TrpD"/>
    <property type="match status" value="1"/>
</dbReference>
<comment type="cofactor">
    <cofactor evidence="9">
        <name>Mg(2+)</name>
        <dbReference type="ChEBI" id="CHEBI:18420"/>
    </cofactor>
    <text evidence="9">Binds 2 magnesium ions per monomer.</text>
</comment>
<evidence type="ECO:0000313" key="12">
    <source>
        <dbReference type="EMBL" id="WNZ22683.1"/>
    </source>
</evidence>
<feature type="binding site" evidence="9">
    <location>
        <begin position="106"/>
        <end position="107"/>
    </location>
    <ligand>
        <name>5-phospho-alpha-D-ribose 1-diphosphate</name>
        <dbReference type="ChEBI" id="CHEBI:58017"/>
    </ligand>
</feature>
<evidence type="ECO:0000256" key="7">
    <source>
        <dbReference type="ARBA" id="ARBA00052328"/>
    </source>
</evidence>
<evidence type="ECO:0000259" key="11">
    <source>
        <dbReference type="Pfam" id="PF02885"/>
    </source>
</evidence>
<evidence type="ECO:0000256" key="8">
    <source>
        <dbReference type="ARBA" id="ARBA00061188"/>
    </source>
</evidence>
<evidence type="ECO:0000256" key="2">
    <source>
        <dbReference type="ARBA" id="ARBA00022605"/>
    </source>
</evidence>
<comment type="function">
    <text evidence="9">Catalyzes the transfer of the phosphoribosyl group of 5-phosphorylribose-1-pyrophosphate (PRPP) to anthranilate to yield N-(5'-phosphoribosyl)-anthranilate (PRA).</text>
</comment>
<feature type="binding site" evidence="9">
    <location>
        <begin position="131"/>
        <end position="139"/>
    </location>
    <ligand>
        <name>5-phospho-alpha-D-ribose 1-diphosphate</name>
        <dbReference type="ChEBI" id="CHEBI:58017"/>
    </ligand>
</feature>
<dbReference type="GO" id="GO:0000287">
    <property type="term" value="F:magnesium ion binding"/>
    <property type="evidence" value="ECO:0007669"/>
    <property type="project" value="UniProtKB-UniRule"/>
</dbReference>
<proteinExistence type="inferred from homology"/>
<evidence type="ECO:0000256" key="4">
    <source>
        <dbReference type="ARBA" id="ARBA00022679"/>
    </source>
</evidence>
<feature type="binding site" evidence="9">
    <location>
        <begin position="113"/>
        <end position="116"/>
    </location>
    <ligand>
        <name>5-phospho-alpha-D-ribose 1-diphosphate</name>
        <dbReference type="ChEBI" id="CHEBI:58017"/>
    </ligand>
</feature>
<dbReference type="InterPro" id="IPR035902">
    <property type="entry name" value="Nuc_phospho_transferase"/>
</dbReference>
<feature type="domain" description="Glycosyl transferase family 3" evidence="10">
    <location>
        <begin position="97"/>
        <end position="355"/>
    </location>
</feature>
<keyword evidence="9" id="KW-0460">Magnesium</keyword>
<feature type="binding site" evidence="9">
    <location>
        <position position="249"/>
    </location>
    <ligand>
        <name>Mg(2+)</name>
        <dbReference type="ChEBI" id="CHEBI:18420"/>
        <label>2</label>
    </ligand>
</feature>
<dbReference type="EMBL" id="CP053586">
    <property type="protein sequence ID" value="WNZ22683.1"/>
    <property type="molecule type" value="Genomic_DNA"/>
</dbReference>
<feature type="binding site" evidence="9">
    <location>
        <position position="115"/>
    </location>
    <ligand>
        <name>Mg(2+)</name>
        <dbReference type="ChEBI" id="CHEBI:18420"/>
        <label>1</label>
    </ligand>
</feature>
<dbReference type="PANTHER" id="PTHR43285">
    <property type="entry name" value="ANTHRANILATE PHOSPHORIBOSYLTRANSFERASE"/>
    <property type="match status" value="1"/>
</dbReference>
<reference evidence="12" key="1">
    <citation type="submission" date="2020-05" db="EMBL/GenBank/DDBJ databases">
        <authorList>
            <person name="Zhu T."/>
            <person name="Keshari N."/>
            <person name="Lu X."/>
        </authorList>
    </citation>
    <scope>NUCLEOTIDE SEQUENCE</scope>
    <source>
        <strain evidence="12">NK1-12</strain>
    </source>
</reference>
<keyword evidence="5 9" id="KW-0822">Tryptophan biosynthesis</keyword>
<dbReference type="RefSeq" id="WP_316434203.1">
    <property type="nucleotide sequence ID" value="NZ_CP053586.1"/>
</dbReference>
<evidence type="ECO:0000256" key="9">
    <source>
        <dbReference type="HAMAP-Rule" id="MF_00211"/>
    </source>
</evidence>
<comment type="pathway">
    <text evidence="1 9">Amino-acid biosynthesis; L-tryptophan biosynthesis; L-tryptophan from chorismate: step 2/5.</text>
</comment>
<evidence type="ECO:0000256" key="5">
    <source>
        <dbReference type="ARBA" id="ARBA00022822"/>
    </source>
</evidence>
<comment type="catalytic activity">
    <reaction evidence="7 9">
        <text>N-(5-phospho-beta-D-ribosyl)anthranilate + diphosphate = 5-phospho-alpha-D-ribose 1-diphosphate + anthranilate</text>
        <dbReference type="Rhea" id="RHEA:11768"/>
        <dbReference type="ChEBI" id="CHEBI:16567"/>
        <dbReference type="ChEBI" id="CHEBI:18277"/>
        <dbReference type="ChEBI" id="CHEBI:33019"/>
        <dbReference type="ChEBI" id="CHEBI:58017"/>
        <dbReference type="EC" id="2.4.2.18"/>
    </reaction>
</comment>
<comment type="subunit">
    <text evidence="9">Homodimer.</text>
</comment>
<evidence type="ECO:0000256" key="1">
    <source>
        <dbReference type="ARBA" id="ARBA00004907"/>
    </source>
</evidence>
<keyword evidence="6 9" id="KW-0057">Aromatic amino acid biosynthesis</keyword>
<dbReference type="Pfam" id="PF02885">
    <property type="entry name" value="Glycos_trans_3N"/>
    <property type="match status" value="1"/>
</dbReference>
<feature type="binding site" evidence="9">
    <location>
        <position position="189"/>
    </location>
    <ligand>
        <name>anthranilate</name>
        <dbReference type="ChEBI" id="CHEBI:16567"/>
        <label>2</label>
    </ligand>
</feature>
<dbReference type="InterPro" id="IPR036320">
    <property type="entry name" value="Glycosyl_Trfase_fam3_N_dom_sf"/>
</dbReference>
<feature type="binding site" evidence="9">
    <location>
        <position position="103"/>
    </location>
    <ligand>
        <name>5-phospho-alpha-D-ribose 1-diphosphate</name>
        <dbReference type="ChEBI" id="CHEBI:58017"/>
    </ligand>
</feature>
<dbReference type="FunFam" id="3.40.1030.10:FF:000002">
    <property type="entry name" value="Anthranilate phosphoribosyltransferase"/>
    <property type="match status" value="1"/>
</dbReference>
<dbReference type="GO" id="GO:0004048">
    <property type="term" value="F:anthranilate phosphoribosyltransferase activity"/>
    <property type="evidence" value="ECO:0007669"/>
    <property type="project" value="UniProtKB-UniRule"/>
</dbReference>
<feature type="binding site" evidence="9">
    <location>
        <position position="143"/>
    </location>
    <ligand>
        <name>5-phospho-alpha-D-ribose 1-diphosphate</name>
        <dbReference type="ChEBI" id="CHEBI:58017"/>
    </ligand>
</feature>
<feature type="domain" description="Glycosyl transferase family 3 N-terminal" evidence="11">
    <location>
        <begin position="24"/>
        <end position="82"/>
    </location>
</feature>
<evidence type="ECO:0000259" key="10">
    <source>
        <dbReference type="Pfam" id="PF00591"/>
    </source>
</evidence>
<keyword evidence="9" id="KW-0479">Metal-binding</keyword>
<keyword evidence="3 9" id="KW-0328">Glycosyltransferase</keyword>
<keyword evidence="2 9" id="KW-0028">Amino-acid biosynthesis</keyword>
<dbReference type="InterPro" id="IPR000312">
    <property type="entry name" value="Glycosyl_Trfase_fam3"/>
</dbReference>
<dbReference type="SUPFAM" id="SSF52418">
    <property type="entry name" value="Nucleoside phosphorylase/phosphoribosyltransferase catalytic domain"/>
    <property type="match status" value="1"/>
</dbReference>
<evidence type="ECO:0000256" key="6">
    <source>
        <dbReference type="ARBA" id="ARBA00023141"/>
    </source>
</evidence>
<protein>
    <recommendedName>
        <fullName evidence="9">Anthranilate phosphoribosyltransferase</fullName>
        <ecNumber evidence="9">2.4.2.18</ecNumber>
    </recommendedName>
</protein>
<dbReference type="PANTHER" id="PTHR43285:SF2">
    <property type="entry name" value="ANTHRANILATE PHOSPHORIBOSYLTRANSFERASE"/>
    <property type="match status" value="1"/>
</dbReference>
<sequence length="368" mass="37765">MTDTFMAPASISADAPPDQDWSLLLQQLLDRQSLTTPQAATLMQGWLDETIPSILSGAILAALQMKGVAASELAGMAQVLQSQSRSKDLPIAGLPNPLIDTCGTGGDRASTFNISTATAFVAAAAGVAVAKHGNRAASSKVGSADVLEALGVNLAAAPERIAAAVQEVGITFLFAPGWHPALKSVAPLRKTLKVRTIFNLLGPLVNPLPITGQVMGVFDAAVVPIVAEALQQLGRQEAIVLHGREKLDEVGLADATDLAVLSQGQIHSMALDPQALGLGTASLDQLRGGEVADNAGILQAVLQGKGTAAQQDVVAVNAALALKVAGVVTADADDPTAVYRQGVSLAKEILASGAAWRKLEELVAFLHG</sequence>
<dbReference type="EC" id="2.4.2.18" evidence="9"/>
<feature type="binding site" evidence="9">
    <location>
        <position position="134"/>
    </location>
    <ligand>
        <name>anthranilate</name>
        <dbReference type="ChEBI" id="CHEBI:16567"/>
        <label>1</label>
    </ligand>
</feature>
<dbReference type="InterPro" id="IPR005940">
    <property type="entry name" value="Anthranilate_Pribosyl_Tfrase"/>
</dbReference>
<feature type="binding site" evidence="9">
    <location>
        <position position="249"/>
    </location>
    <ligand>
        <name>Mg(2+)</name>
        <dbReference type="ChEBI" id="CHEBI:18420"/>
        <label>1</label>
    </ligand>
</feature>
<comment type="similarity">
    <text evidence="8">In the C-terminal section; belongs to the anthranilate phosphoribosyltransferase family.</text>
</comment>
<dbReference type="Gene3D" id="3.40.1030.10">
    <property type="entry name" value="Nucleoside phosphorylase/phosphoribosyltransferase catalytic domain"/>
    <property type="match status" value="1"/>
</dbReference>
<dbReference type="SUPFAM" id="SSF47648">
    <property type="entry name" value="Nucleoside phosphorylase/phosphoribosyltransferase N-terminal domain"/>
    <property type="match status" value="1"/>
</dbReference>
<feature type="binding site" evidence="9">
    <location>
        <position position="111"/>
    </location>
    <ligand>
        <name>5-phospho-alpha-D-ribose 1-diphosphate</name>
        <dbReference type="ChEBI" id="CHEBI:58017"/>
    </ligand>
</feature>